<gene>
    <name evidence="1" type="ORF">A3G31_06035</name>
</gene>
<evidence type="ECO:0000313" key="2">
    <source>
        <dbReference type="Proteomes" id="UP000178082"/>
    </source>
</evidence>
<dbReference type="NCBIfam" id="TIGR01509">
    <property type="entry name" value="HAD-SF-IA-v3"/>
    <property type="match status" value="1"/>
</dbReference>
<dbReference type="EMBL" id="MGDI01000042">
    <property type="protein sequence ID" value="OGL51410.1"/>
    <property type="molecule type" value="Genomic_DNA"/>
</dbReference>
<dbReference type="PANTHER" id="PTHR43434:SF1">
    <property type="entry name" value="PHOSPHOGLYCOLATE PHOSPHATASE"/>
    <property type="match status" value="1"/>
</dbReference>
<accession>A0A1F7SCA5</accession>
<dbReference type="FunFam" id="3.40.50.1000:FF:000022">
    <property type="entry name" value="Phosphoglycolate phosphatase"/>
    <property type="match status" value="1"/>
</dbReference>
<proteinExistence type="predicted"/>
<dbReference type="NCBIfam" id="TIGR01549">
    <property type="entry name" value="HAD-SF-IA-v1"/>
    <property type="match status" value="1"/>
</dbReference>
<dbReference type="SFLD" id="SFLDG01129">
    <property type="entry name" value="C1.5:_HAD__Beta-PGM__Phosphata"/>
    <property type="match status" value="1"/>
</dbReference>
<dbReference type="InterPro" id="IPR006439">
    <property type="entry name" value="HAD-SF_hydro_IA"/>
</dbReference>
<evidence type="ECO:0008006" key="3">
    <source>
        <dbReference type="Google" id="ProtNLM"/>
    </source>
</evidence>
<dbReference type="Gene3D" id="1.10.150.240">
    <property type="entry name" value="Putative phosphatase, domain 2"/>
    <property type="match status" value="1"/>
</dbReference>
<dbReference type="AlphaFoldDB" id="A0A1F7SCA5"/>
<sequence>MKQIDLIIFDLDGTLINSLKDIAISLNFTIERLGLERLDEEKVKSYIGSGIKKLMEDVLGSDKDSRAPEMIDFFREHHEKHLLDNTVLYPGVRETLQFFSPKKKAVISNKNREFSVAILKGLGAEDYFDVVLGPEDTLQRKPSPEPILNVLARLNINQSKTLMIGDNPIDIEAGKSAGVFTCGVTYGFCKKEDIEKANPDFVINDLRDLKNLII</sequence>
<dbReference type="SFLD" id="SFLDG01135">
    <property type="entry name" value="C1.5.6:_HAD__Beta-PGM__Phospha"/>
    <property type="match status" value="1"/>
</dbReference>
<dbReference type="STRING" id="1817883.A3G31_06035"/>
<comment type="caution">
    <text evidence="1">The sequence shown here is derived from an EMBL/GenBank/DDBJ whole genome shotgun (WGS) entry which is preliminary data.</text>
</comment>
<dbReference type="InterPro" id="IPR023214">
    <property type="entry name" value="HAD_sf"/>
</dbReference>
<dbReference type="SFLD" id="SFLDS00003">
    <property type="entry name" value="Haloacid_Dehalogenase"/>
    <property type="match status" value="1"/>
</dbReference>
<dbReference type="SUPFAM" id="SSF56784">
    <property type="entry name" value="HAD-like"/>
    <property type="match status" value="1"/>
</dbReference>
<dbReference type="Pfam" id="PF13419">
    <property type="entry name" value="HAD_2"/>
    <property type="match status" value="1"/>
</dbReference>
<protein>
    <recommendedName>
        <fullName evidence="3">Phosphoglycolate phosphatase</fullName>
    </recommendedName>
</protein>
<evidence type="ECO:0000313" key="1">
    <source>
        <dbReference type="EMBL" id="OGL51410.1"/>
    </source>
</evidence>
<dbReference type="Gene3D" id="3.40.50.1000">
    <property type="entry name" value="HAD superfamily/HAD-like"/>
    <property type="match status" value="1"/>
</dbReference>
<dbReference type="PANTHER" id="PTHR43434">
    <property type="entry name" value="PHOSPHOGLYCOLATE PHOSPHATASE"/>
    <property type="match status" value="1"/>
</dbReference>
<dbReference type="InterPro" id="IPR050155">
    <property type="entry name" value="HAD-like_hydrolase_sf"/>
</dbReference>
<dbReference type="GO" id="GO:0006281">
    <property type="term" value="P:DNA repair"/>
    <property type="evidence" value="ECO:0007669"/>
    <property type="project" value="TreeGrafter"/>
</dbReference>
<dbReference type="GO" id="GO:0005829">
    <property type="term" value="C:cytosol"/>
    <property type="evidence" value="ECO:0007669"/>
    <property type="project" value="TreeGrafter"/>
</dbReference>
<dbReference type="GO" id="GO:0008967">
    <property type="term" value="F:phosphoglycolate phosphatase activity"/>
    <property type="evidence" value="ECO:0007669"/>
    <property type="project" value="TreeGrafter"/>
</dbReference>
<name>A0A1F7SCA5_9BACT</name>
<dbReference type="InterPro" id="IPR041492">
    <property type="entry name" value="HAD_2"/>
</dbReference>
<dbReference type="Proteomes" id="UP000178082">
    <property type="component" value="Unassembled WGS sequence"/>
</dbReference>
<dbReference type="InterPro" id="IPR023198">
    <property type="entry name" value="PGP-like_dom2"/>
</dbReference>
<reference evidence="1 2" key="1">
    <citation type="journal article" date="2016" name="Nat. Commun.">
        <title>Thousands of microbial genomes shed light on interconnected biogeochemical processes in an aquifer system.</title>
        <authorList>
            <person name="Anantharaman K."/>
            <person name="Brown C.T."/>
            <person name="Hug L.A."/>
            <person name="Sharon I."/>
            <person name="Castelle C.J."/>
            <person name="Probst A.J."/>
            <person name="Thomas B.C."/>
            <person name="Singh A."/>
            <person name="Wilkins M.J."/>
            <person name="Karaoz U."/>
            <person name="Brodie E.L."/>
            <person name="Williams K.H."/>
            <person name="Hubbard S.S."/>
            <person name="Banfield J.F."/>
        </authorList>
    </citation>
    <scope>NUCLEOTIDE SEQUENCE [LARGE SCALE GENOMIC DNA]</scope>
</reference>
<organism evidence="1 2">
    <name type="scientific">Candidatus Schekmanbacteria bacterium RIFCSPLOWO2_12_FULL_38_15</name>
    <dbReference type="NCBI Taxonomy" id="1817883"/>
    <lineage>
        <taxon>Bacteria</taxon>
        <taxon>Candidatus Schekmaniibacteriota</taxon>
    </lineage>
</organism>
<dbReference type="InterPro" id="IPR036412">
    <property type="entry name" value="HAD-like_sf"/>
</dbReference>